<dbReference type="PANTHER" id="PTHR43798">
    <property type="entry name" value="MONOACYLGLYCEROL LIPASE"/>
    <property type="match status" value="1"/>
</dbReference>
<dbReference type="EMBL" id="PYYB01000001">
    <property type="protein sequence ID" value="PTL58340.1"/>
    <property type="molecule type" value="Genomic_DNA"/>
</dbReference>
<organism evidence="2 3">
    <name type="scientific">Paraconexibacter algicola</name>
    <dbReference type="NCBI Taxonomy" id="2133960"/>
    <lineage>
        <taxon>Bacteria</taxon>
        <taxon>Bacillati</taxon>
        <taxon>Actinomycetota</taxon>
        <taxon>Thermoleophilia</taxon>
        <taxon>Solirubrobacterales</taxon>
        <taxon>Paraconexibacteraceae</taxon>
        <taxon>Paraconexibacter</taxon>
    </lineage>
</organism>
<gene>
    <name evidence="2" type="ORF">C7Y72_01085</name>
</gene>
<dbReference type="Gene3D" id="3.40.50.1820">
    <property type="entry name" value="alpha/beta hydrolase"/>
    <property type="match status" value="1"/>
</dbReference>
<feature type="domain" description="AB hydrolase-1" evidence="1">
    <location>
        <begin position="76"/>
        <end position="328"/>
    </location>
</feature>
<evidence type="ECO:0000313" key="2">
    <source>
        <dbReference type="EMBL" id="PTL58340.1"/>
    </source>
</evidence>
<dbReference type="InterPro" id="IPR050266">
    <property type="entry name" value="AB_hydrolase_sf"/>
</dbReference>
<dbReference type="GO" id="GO:0016787">
    <property type="term" value="F:hydrolase activity"/>
    <property type="evidence" value="ECO:0007669"/>
    <property type="project" value="UniProtKB-KW"/>
</dbReference>
<sequence length="337" mass="35906">MSAVGARRTLLTALGGAAGTAAAWELQRRRDGARVARDPEHELLHRPLHGRAQEVVSQDGTTLHVEEFGPADGPTLVLAHGWTCQIRFWTRQIQALSPDIRVVAYDQRGHGRSGRAADDEYGIERFGHDLAAVLEATVPEGRRAVVAGHSLGGMSIVSYAGLHMGEVRDRLAAAALVNTGMGDLIQKALILPVRTPLARVEQLVGSAALSAPLPLPAGPTPLAHRVVKYVALSPDATPAQVAFSEELVVDCRPDVRGAVGGALTRLDLHAAVARLDVPTLVICGERDKLTPPEHAERLHAELPRPLGLLRLPGGHMGPLEHADRVSAALRRLVGDSR</sequence>
<dbReference type="Proteomes" id="UP000240739">
    <property type="component" value="Unassembled WGS sequence"/>
</dbReference>
<dbReference type="InterPro" id="IPR000073">
    <property type="entry name" value="AB_hydrolase_1"/>
</dbReference>
<evidence type="ECO:0000313" key="3">
    <source>
        <dbReference type="Proteomes" id="UP000240739"/>
    </source>
</evidence>
<keyword evidence="2" id="KW-0378">Hydrolase</keyword>
<proteinExistence type="predicted"/>
<comment type="caution">
    <text evidence="2">The sequence shown here is derived from an EMBL/GenBank/DDBJ whole genome shotgun (WGS) entry which is preliminary data.</text>
</comment>
<dbReference type="SUPFAM" id="SSF53474">
    <property type="entry name" value="alpha/beta-Hydrolases"/>
    <property type="match status" value="1"/>
</dbReference>
<dbReference type="AlphaFoldDB" id="A0A2T4UGJ0"/>
<accession>A0A2T4UGJ0</accession>
<name>A0A2T4UGJ0_9ACTN</name>
<keyword evidence="3" id="KW-1185">Reference proteome</keyword>
<evidence type="ECO:0000259" key="1">
    <source>
        <dbReference type="Pfam" id="PF12697"/>
    </source>
</evidence>
<protein>
    <submittedName>
        <fullName evidence="2">Alpha/beta hydrolase</fullName>
    </submittedName>
</protein>
<dbReference type="Pfam" id="PF12697">
    <property type="entry name" value="Abhydrolase_6"/>
    <property type="match status" value="1"/>
</dbReference>
<reference evidence="2 3" key="1">
    <citation type="submission" date="2018-03" db="EMBL/GenBank/DDBJ databases">
        <title>Aquarubrobacter algicola gen. nov., sp. nov., a novel actinobacterium isolated from shallow eutrophic lake during the end of cyanobacterial harmful algal blooms.</title>
        <authorList>
            <person name="Chun S.J."/>
        </authorList>
    </citation>
    <scope>NUCLEOTIDE SEQUENCE [LARGE SCALE GENOMIC DNA]</scope>
    <source>
        <strain evidence="2 3">Seoho-28</strain>
    </source>
</reference>
<dbReference type="InterPro" id="IPR029058">
    <property type="entry name" value="AB_hydrolase_fold"/>
</dbReference>